<protein>
    <submittedName>
        <fullName evidence="1">Uncharacterized protein</fullName>
    </submittedName>
</protein>
<keyword evidence="2" id="KW-1185">Reference proteome</keyword>
<evidence type="ECO:0000313" key="1">
    <source>
        <dbReference type="EMBL" id="RFD24709.1"/>
    </source>
</evidence>
<comment type="caution">
    <text evidence="1">The sequence shown here is derived from an EMBL/GenBank/DDBJ whole genome shotgun (WGS) entry which is preliminary data.</text>
</comment>
<organism evidence="1 2">
    <name type="scientific">Mycobacterium uberis</name>
    <dbReference type="NCBI Taxonomy" id="2162698"/>
    <lineage>
        <taxon>Bacteria</taxon>
        <taxon>Bacillati</taxon>
        <taxon>Actinomycetota</taxon>
        <taxon>Actinomycetes</taxon>
        <taxon>Mycobacteriales</taxon>
        <taxon>Mycobacteriaceae</taxon>
        <taxon>Mycobacterium</taxon>
    </lineage>
</organism>
<dbReference type="AlphaFoldDB" id="A0A3E1HEF3"/>
<proteinExistence type="predicted"/>
<name>A0A3E1HEF3_9MYCO</name>
<dbReference type="Proteomes" id="UP000258522">
    <property type="component" value="Unassembled WGS sequence"/>
</dbReference>
<accession>A0A3E1HEF3</accession>
<sequence length="114" mass="12892">MQAPVAARLLDGRQVVVGELAEVCDSEARGRSGRWCRWRMFEISSSDSTTYKRSSLIWRTSLTLTPGDLRIACGIRASHKDLLRDNIKGNMNDINKDFLEFIINGLILTDYSQV</sequence>
<evidence type="ECO:0000313" key="2">
    <source>
        <dbReference type="Proteomes" id="UP000258522"/>
    </source>
</evidence>
<dbReference type="EMBL" id="QAYL01000025">
    <property type="protein sequence ID" value="RFD24709.1"/>
    <property type="molecule type" value="Genomic_DNA"/>
</dbReference>
<gene>
    <name evidence="1" type="ORF">MUBE_12495</name>
</gene>
<reference evidence="1 2" key="1">
    <citation type="submission" date="2018-07" db="EMBL/GenBank/DDBJ databases">
        <title>Whole genome sequence of Mycobacterium uberis.</title>
        <authorList>
            <person name="Benjak A."/>
        </authorList>
    </citation>
    <scope>NUCLEOTIDE SEQUENCE [LARGE SCALE GENOMIC DNA]</scope>
    <source>
        <strain evidence="1 2">Jura</strain>
    </source>
</reference>